<sequence length="330" mass="34034">MITIRSLRSLFGWLDPFVALLLATLVVAALAPPVGTYATALGEVRWAIIAIVFFVAGLRISPTATLNGLRDWRLHGTTLGLTFVAFPVVAGLVALATAPLVGTELTTGLLFLGALPSVVQTSVTFVSMARGNTAAAVCAASISNLAGVVVTPLLVLLLIGSYAGIGLGQVVAVLTQILVPFAIGQALHGRLGGWAARHAVAVRWVDRGAVLLIVYSAFGAAVAGGVWQRLPVSQLVVVGVCCATLLAVALTVSYFGSGALGFAREERAVITFCGSEKSLTTGLPMSTILFSASLAGVVIVPVIIYHQLQLIACSLIARKLGDRVESPVIA</sequence>
<feature type="transmembrane region" description="Helical" evidence="1">
    <location>
        <begin position="79"/>
        <end position="102"/>
    </location>
</feature>
<accession>A0A917QBK6</accession>
<feature type="transmembrane region" description="Helical" evidence="1">
    <location>
        <begin position="208"/>
        <end position="230"/>
    </location>
</feature>
<reference evidence="2" key="1">
    <citation type="journal article" date="2014" name="Int. J. Syst. Evol. Microbiol.">
        <title>Complete genome sequence of Corynebacterium casei LMG S-19264T (=DSM 44701T), isolated from a smear-ripened cheese.</title>
        <authorList>
            <consortium name="US DOE Joint Genome Institute (JGI-PGF)"/>
            <person name="Walter F."/>
            <person name="Albersmeier A."/>
            <person name="Kalinowski J."/>
            <person name="Ruckert C."/>
        </authorList>
    </citation>
    <scope>NUCLEOTIDE SEQUENCE</scope>
    <source>
        <strain evidence="2">CGMCC 4.7278</strain>
    </source>
</reference>
<comment type="caution">
    <text evidence="2">The sequence shown here is derived from an EMBL/GenBank/DDBJ whole genome shotgun (WGS) entry which is preliminary data.</text>
</comment>
<evidence type="ECO:0000313" key="3">
    <source>
        <dbReference type="Proteomes" id="UP000612956"/>
    </source>
</evidence>
<keyword evidence="1" id="KW-0812">Transmembrane</keyword>
<dbReference type="PANTHER" id="PTHR18640:SF5">
    <property type="entry name" value="SODIUM_BILE ACID COTRANSPORTER 7"/>
    <property type="match status" value="1"/>
</dbReference>
<feature type="transmembrane region" description="Helical" evidence="1">
    <location>
        <begin position="12"/>
        <end position="31"/>
    </location>
</feature>
<dbReference type="AlphaFoldDB" id="A0A917QBK6"/>
<feature type="transmembrane region" description="Helical" evidence="1">
    <location>
        <begin position="236"/>
        <end position="262"/>
    </location>
</feature>
<feature type="transmembrane region" description="Helical" evidence="1">
    <location>
        <begin position="37"/>
        <end position="58"/>
    </location>
</feature>
<feature type="transmembrane region" description="Helical" evidence="1">
    <location>
        <begin position="165"/>
        <end position="187"/>
    </location>
</feature>
<keyword evidence="1" id="KW-0472">Membrane</keyword>
<feature type="transmembrane region" description="Helical" evidence="1">
    <location>
        <begin position="283"/>
        <end position="305"/>
    </location>
</feature>
<feature type="transmembrane region" description="Helical" evidence="1">
    <location>
        <begin position="134"/>
        <end position="159"/>
    </location>
</feature>
<proteinExistence type="predicted"/>
<organism evidence="2 3">
    <name type="scientific">Nocardia camponoti</name>
    <dbReference type="NCBI Taxonomy" id="1616106"/>
    <lineage>
        <taxon>Bacteria</taxon>
        <taxon>Bacillati</taxon>
        <taxon>Actinomycetota</taxon>
        <taxon>Actinomycetes</taxon>
        <taxon>Mycobacteriales</taxon>
        <taxon>Nocardiaceae</taxon>
        <taxon>Nocardia</taxon>
    </lineage>
</organism>
<dbReference type="PANTHER" id="PTHR18640">
    <property type="entry name" value="SOLUTE CARRIER FAMILY 10 MEMBER 7"/>
    <property type="match status" value="1"/>
</dbReference>
<dbReference type="InterPro" id="IPR038770">
    <property type="entry name" value="Na+/solute_symporter_sf"/>
</dbReference>
<gene>
    <name evidence="2" type="ORF">GCM10011591_11990</name>
</gene>
<dbReference type="EMBL" id="BMMW01000001">
    <property type="protein sequence ID" value="GGK42056.1"/>
    <property type="molecule type" value="Genomic_DNA"/>
</dbReference>
<dbReference type="PIRSF" id="PIRSF026166">
    <property type="entry name" value="UCP026166"/>
    <property type="match status" value="1"/>
</dbReference>
<evidence type="ECO:0000256" key="1">
    <source>
        <dbReference type="SAM" id="Phobius"/>
    </source>
</evidence>
<dbReference type="Gene3D" id="1.20.1530.20">
    <property type="match status" value="1"/>
</dbReference>
<protein>
    <submittedName>
        <fullName evidence="2">Bile acid:sodium symporter</fullName>
    </submittedName>
</protein>
<dbReference type="Pfam" id="PF13593">
    <property type="entry name" value="SBF_like"/>
    <property type="match status" value="1"/>
</dbReference>
<name>A0A917QBK6_9NOCA</name>
<dbReference type="GO" id="GO:0005886">
    <property type="term" value="C:plasma membrane"/>
    <property type="evidence" value="ECO:0007669"/>
    <property type="project" value="TreeGrafter"/>
</dbReference>
<keyword evidence="3" id="KW-1185">Reference proteome</keyword>
<evidence type="ECO:0000313" key="2">
    <source>
        <dbReference type="EMBL" id="GGK42056.1"/>
    </source>
</evidence>
<keyword evidence="1" id="KW-1133">Transmembrane helix</keyword>
<feature type="transmembrane region" description="Helical" evidence="1">
    <location>
        <begin position="108"/>
        <end position="127"/>
    </location>
</feature>
<dbReference type="InterPro" id="IPR016833">
    <property type="entry name" value="Put_Na-Bile_cotransptr"/>
</dbReference>
<reference evidence="2" key="2">
    <citation type="submission" date="2020-09" db="EMBL/GenBank/DDBJ databases">
        <authorList>
            <person name="Sun Q."/>
            <person name="Zhou Y."/>
        </authorList>
    </citation>
    <scope>NUCLEOTIDE SEQUENCE</scope>
    <source>
        <strain evidence="2">CGMCC 4.7278</strain>
    </source>
</reference>
<dbReference type="Proteomes" id="UP000612956">
    <property type="component" value="Unassembled WGS sequence"/>
</dbReference>